<evidence type="ECO:0000313" key="2">
    <source>
        <dbReference type="EMBL" id="PPQ72560.1"/>
    </source>
</evidence>
<dbReference type="AlphaFoldDB" id="A0A409W229"/>
<comment type="caution">
    <text evidence="2">The sequence shown here is derived from an EMBL/GenBank/DDBJ whole genome shotgun (WGS) entry which is preliminary data.</text>
</comment>
<dbReference type="InParanoid" id="A0A409W229"/>
<keyword evidence="3" id="KW-1185">Reference proteome</keyword>
<dbReference type="EMBL" id="NHYD01003811">
    <property type="protein sequence ID" value="PPQ72560.1"/>
    <property type="molecule type" value="Genomic_DNA"/>
</dbReference>
<feature type="compositionally biased region" description="Polar residues" evidence="1">
    <location>
        <begin position="87"/>
        <end position="99"/>
    </location>
</feature>
<evidence type="ECO:0000256" key="1">
    <source>
        <dbReference type="SAM" id="MobiDB-lite"/>
    </source>
</evidence>
<accession>A0A409W229</accession>
<protein>
    <submittedName>
        <fullName evidence="2">Uncharacterized protein</fullName>
    </submittedName>
</protein>
<organism evidence="2 3">
    <name type="scientific">Psilocybe cyanescens</name>
    <dbReference type="NCBI Taxonomy" id="93625"/>
    <lineage>
        <taxon>Eukaryota</taxon>
        <taxon>Fungi</taxon>
        <taxon>Dikarya</taxon>
        <taxon>Basidiomycota</taxon>
        <taxon>Agaricomycotina</taxon>
        <taxon>Agaricomycetes</taxon>
        <taxon>Agaricomycetidae</taxon>
        <taxon>Agaricales</taxon>
        <taxon>Agaricineae</taxon>
        <taxon>Strophariaceae</taxon>
        <taxon>Psilocybe</taxon>
    </lineage>
</organism>
<evidence type="ECO:0000313" key="3">
    <source>
        <dbReference type="Proteomes" id="UP000283269"/>
    </source>
</evidence>
<reference evidence="2 3" key="1">
    <citation type="journal article" date="2018" name="Evol. Lett.">
        <title>Horizontal gene cluster transfer increased hallucinogenic mushroom diversity.</title>
        <authorList>
            <person name="Reynolds H.T."/>
            <person name="Vijayakumar V."/>
            <person name="Gluck-Thaler E."/>
            <person name="Korotkin H.B."/>
            <person name="Matheny P.B."/>
            <person name="Slot J.C."/>
        </authorList>
    </citation>
    <scope>NUCLEOTIDE SEQUENCE [LARGE SCALE GENOMIC DNA]</scope>
    <source>
        <strain evidence="2 3">2631</strain>
    </source>
</reference>
<sequence length="138" mass="14870">MVPESMMVAALWVSIADMSDAMGELSETSSIIAQERSPRNPSGYAIGLIEVEDVEGMMIVTISDLGLSLGFATFSFSFALPLCGTPVPSQHGTQQTNGNDAEDFRRQNQTSTSAYDKLNPNSALAHLPEDKLQYKAPI</sequence>
<proteinExistence type="predicted"/>
<dbReference type="Proteomes" id="UP000283269">
    <property type="component" value="Unassembled WGS sequence"/>
</dbReference>
<gene>
    <name evidence="2" type="ORF">CVT25_004983</name>
</gene>
<feature type="compositionally biased region" description="Polar residues" evidence="1">
    <location>
        <begin position="107"/>
        <end position="122"/>
    </location>
</feature>
<feature type="region of interest" description="Disordered" evidence="1">
    <location>
        <begin position="87"/>
        <end position="122"/>
    </location>
</feature>
<name>A0A409W229_PSICY</name>